<dbReference type="EMBL" id="JAJUWU010000018">
    <property type="protein sequence ID" value="MCE7029714.1"/>
    <property type="molecule type" value="Genomic_DNA"/>
</dbReference>
<evidence type="ECO:0000256" key="1">
    <source>
        <dbReference type="SAM" id="MobiDB-lite"/>
    </source>
</evidence>
<evidence type="ECO:0000313" key="2">
    <source>
        <dbReference type="EMBL" id="MCE7029714.1"/>
    </source>
</evidence>
<organism evidence="2 3">
    <name type="scientific">Jiella avicenniae</name>
    <dbReference type="NCBI Taxonomy" id="2907202"/>
    <lineage>
        <taxon>Bacteria</taxon>
        <taxon>Pseudomonadati</taxon>
        <taxon>Pseudomonadota</taxon>
        <taxon>Alphaproteobacteria</taxon>
        <taxon>Hyphomicrobiales</taxon>
        <taxon>Aurantimonadaceae</taxon>
        <taxon>Jiella</taxon>
    </lineage>
</organism>
<keyword evidence="3" id="KW-1185">Reference proteome</keyword>
<protein>
    <submittedName>
        <fullName evidence="2">Uncharacterized protein</fullName>
    </submittedName>
</protein>
<sequence length="177" mass="19644">MAIMMASFLGMVKDMMVPSTSVDLAVQHGHARHEVLVSNLTDLAKNPAGCWVALVAETGSDEEHHEGTVALRGGSAGRPAVILRPPGRSTNHPSVVSDHGARDRDRSAPRKTQKNQRMSARAEHGHRDRRRTGGMKAESAPHHPVRRRLLDIIRCRQGQPQYTRFLGSMYSIWFDKV</sequence>
<accession>A0A9X1P4I6</accession>
<evidence type="ECO:0000313" key="3">
    <source>
        <dbReference type="Proteomes" id="UP001139035"/>
    </source>
</evidence>
<dbReference type="AlphaFoldDB" id="A0A9X1P4I6"/>
<comment type="caution">
    <text evidence="2">The sequence shown here is derived from an EMBL/GenBank/DDBJ whole genome shotgun (WGS) entry which is preliminary data.</text>
</comment>
<dbReference type="Proteomes" id="UP001139035">
    <property type="component" value="Unassembled WGS sequence"/>
</dbReference>
<reference evidence="2" key="1">
    <citation type="submission" date="2022-01" db="EMBL/GenBank/DDBJ databases">
        <title>Jiella avicenniae sp. nov., a novel endophytic bacterium isolated from bark of Avicennia marina.</title>
        <authorList>
            <person name="Tuo L."/>
        </authorList>
    </citation>
    <scope>NUCLEOTIDE SEQUENCE</scope>
    <source>
        <strain evidence="2">CBK1P-4</strain>
    </source>
</reference>
<gene>
    <name evidence="2" type="ORF">LZD57_17135</name>
</gene>
<feature type="region of interest" description="Disordered" evidence="1">
    <location>
        <begin position="61"/>
        <end position="142"/>
    </location>
</feature>
<proteinExistence type="predicted"/>
<feature type="compositionally biased region" description="Basic and acidic residues" evidence="1">
    <location>
        <begin position="99"/>
        <end position="108"/>
    </location>
</feature>
<name>A0A9X1P4I6_9HYPH</name>